<organism evidence="2 3">
    <name type="scientific">Colocasia esculenta</name>
    <name type="common">Wild taro</name>
    <name type="synonym">Arum esculentum</name>
    <dbReference type="NCBI Taxonomy" id="4460"/>
    <lineage>
        <taxon>Eukaryota</taxon>
        <taxon>Viridiplantae</taxon>
        <taxon>Streptophyta</taxon>
        <taxon>Embryophyta</taxon>
        <taxon>Tracheophyta</taxon>
        <taxon>Spermatophyta</taxon>
        <taxon>Magnoliopsida</taxon>
        <taxon>Liliopsida</taxon>
        <taxon>Araceae</taxon>
        <taxon>Aroideae</taxon>
        <taxon>Colocasieae</taxon>
        <taxon>Colocasia</taxon>
    </lineage>
</organism>
<dbReference type="PANTHER" id="PTHR47477:SF8">
    <property type="entry name" value="TNF RECEPTOR-ASSOCIATED FACTOR HOMOLOG 1A"/>
    <property type="match status" value="1"/>
</dbReference>
<evidence type="ECO:0000313" key="3">
    <source>
        <dbReference type="Proteomes" id="UP000652761"/>
    </source>
</evidence>
<feature type="non-terminal residue" evidence="2">
    <location>
        <position position="284"/>
    </location>
</feature>
<reference evidence="2" key="1">
    <citation type="submission" date="2017-07" db="EMBL/GenBank/DDBJ databases">
        <title>Taro Niue Genome Assembly and Annotation.</title>
        <authorList>
            <person name="Atibalentja N."/>
            <person name="Keating K."/>
            <person name="Fields C.J."/>
        </authorList>
    </citation>
    <scope>NUCLEOTIDE SEQUENCE</scope>
    <source>
        <strain evidence="2">Niue_2</strain>
        <tissue evidence="2">Leaf</tissue>
    </source>
</reference>
<keyword evidence="3" id="KW-1185">Reference proteome</keyword>
<dbReference type="Gene3D" id="2.60.210.10">
    <property type="entry name" value="Apoptosis, Tumor Necrosis Factor Receptor Associated Protein 2, Chain A"/>
    <property type="match status" value="1"/>
</dbReference>
<dbReference type="Pfam" id="PF22486">
    <property type="entry name" value="MATH_2"/>
    <property type="match status" value="1"/>
</dbReference>
<dbReference type="InterPro" id="IPR055327">
    <property type="entry name" value="TRAF1A/B"/>
</dbReference>
<dbReference type="OrthoDB" id="660257at2759"/>
<dbReference type="CDD" id="cd00121">
    <property type="entry name" value="MATH"/>
    <property type="match status" value="1"/>
</dbReference>
<evidence type="ECO:0000313" key="2">
    <source>
        <dbReference type="EMBL" id="MQM00724.1"/>
    </source>
</evidence>
<proteinExistence type="predicted"/>
<evidence type="ECO:0000259" key="1">
    <source>
        <dbReference type="PROSITE" id="PS50144"/>
    </source>
</evidence>
<dbReference type="PROSITE" id="PS50144">
    <property type="entry name" value="MATH"/>
    <property type="match status" value="1"/>
</dbReference>
<dbReference type="SUPFAM" id="SSF49599">
    <property type="entry name" value="TRAF domain-like"/>
    <property type="match status" value="1"/>
</dbReference>
<protein>
    <recommendedName>
        <fullName evidence="1">MATH domain-containing protein</fullName>
    </recommendedName>
</protein>
<accession>A0A843W934</accession>
<dbReference type="PANTHER" id="PTHR47477">
    <property type="entry name" value="TNF RECEPTOR-ASSOCIATED FACTOR HOMOLOG 1A"/>
    <property type="match status" value="1"/>
</dbReference>
<dbReference type="AlphaFoldDB" id="A0A843W934"/>
<sequence length="284" mass="33614">ICRYILIYPQGCDVCNHLSLFLCVANHDKLLPGWSHFAQFTIAVVNKDTKKSKFSVWELIMNLADTLHRFWKKEHDWGWKKFMELSKISDGFLVDDVLVIKAQVQVIREKTDRPFRCLDWQYRRELVRVYLSNVEQLCRRFVEEKRGKFNKILEDKVRWSSFHAFWLGVDQNSRRRMSRDKLEMILKGVVKHFFIENEVTSTLVMDYLYSGLKVLECQSQSKKGRAKLLEMEETPAPFIHVEKDIFVLTDDVLLLLQRSSSEPLPPKDEKSSQNQNRIKIVSKL</sequence>
<dbReference type="EMBL" id="NMUH01002558">
    <property type="protein sequence ID" value="MQM00724.1"/>
    <property type="molecule type" value="Genomic_DNA"/>
</dbReference>
<comment type="caution">
    <text evidence="2">The sequence shown here is derived from an EMBL/GenBank/DDBJ whole genome shotgun (WGS) entry which is preliminary data.</text>
</comment>
<name>A0A843W934_COLES</name>
<gene>
    <name evidence="2" type="ORF">Taro_033468</name>
</gene>
<dbReference type="InterPro" id="IPR008974">
    <property type="entry name" value="TRAF-like"/>
</dbReference>
<dbReference type="InterPro" id="IPR002083">
    <property type="entry name" value="MATH/TRAF_dom"/>
</dbReference>
<feature type="domain" description="MATH" evidence="1">
    <location>
        <begin position="1"/>
        <end position="104"/>
    </location>
</feature>
<dbReference type="Proteomes" id="UP000652761">
    <property type="component" value="Unassembled WGS sequence"/>
</dbReference>